<feature type="transmembrane region" description="Helical" evidence="9">
    <location>
        <begin position="124"/>
        <end position="148"/>
    </location>
</feature>
<evidence type="ECO:0000256" key="1">
    <source>
        <dbReference type="ARBA" id="ARBA00004651"/>
    </source>
</evidence>
<evidence type="ECO:0000256" key="2">
    <source>
        <dbReference type="ARBA" id="ARBA00022448"/>
    </source>
</evidence>
<dbReference type="CDD" id="cd06579">
    <property type="entry name" value="TM_PBP1_transp_AraH_like"/>
    <property type="match status" value="1"/>
</dbReference>
<comment type="subcellular location">
    <subcellularLocation>
        <location evidence="1">Cell membrane</location>
        <topology evidence="1">Multi-pass membrane protein</topology>
    </subcellularLocation>
</comment>
<name>A0A399FA74_9DEIN</name>
<feature type="transmembrane region" description="Helical" evidence="9">
    <location>
        <begin position="296"/>
        <end position="313"/>
    </location>
</feature>
<evidence type="ECO:0000256" key="7">
    <source>
        <dbReference type="ARBA" id="ARBA00023136"/>
    </source>
</evidence>
<keyword evidence="7 9" id="KW-0472">Membrane</keyword>
<dbReference type="GO" id="GO:0005886">
    <property type="term" value="C:plasma membrane"/>
    <property type="evidence" value="ECO:0007669"/>
    <property type="project" value="UniProtKB-SubCell"/>
</dbReference>
<evidence type="ECO:0000256" key="5">
    <source>
        <dbReference type="ARBA" id="ARBA00022692"/>
    </source>
</evidence>
<dbReference type="InterPro" id="IPR001851">
    <property type="entry name" value="ABC_transp_permease"/>
</dbReference>
<protein>
    <recommendedName>
        <fullName evidence="8">Autoinducer 2 import system permease protein LsrD</fullName>
    </recommendedName>
</protein>
<gene>
    <name evidence="10" type="primary">lsrD_2</name>
    <name evidence="10" type="ORF">Mgrana_01948</name>
</gene>
<dbReference type="PANTHER" id="PTHR32196">
    <property type="entry name" value="ABC TRANSPORTER PERMEASE PROTEIN YPHD-RELATED-RELATED"/>
    <property type="match status" value="1"/>
</dbReference>
<keyword evidence="3" id="KW-1003">Cell membrane</keyword>
<dbReference type="AlphaFoldDB" id="A0A399FA74"/>
<feature type="transmembrane region" description="Helical" evidence="9">
    <location>
        <begin position="12"/>
        <end position="33"/>
    </location>
</feature>
<feature type="transmembrane region" description="Helical" evidence="9">
    <location>
        <begin position="53"/>
        <end position="79"/>
    </location>
</feature>
<evidence type="ECO:0000256" key="8">
    <source>
        <dbReference type="ARBA" id="ARBA00039381"/>
    </source>
</evidence>
<keyword evidence="2" id="KW-0813">Transport</keyword>
<dbReference type="PANTHER" id="PTHR32196:SF71">
    <property type="entry name" value="AUTOINDUCER 2 IMPORT SYSTEM PERMEASE PROTEIN LSRD"/>
    <property type="match status" value="1"/>
</dbReference>
<evidence type="ECO:0000256" key="3">
    <source>
        <dbReference type="ARBA" id="ARBA00022475"/>
    </source>
</evidence>
<proteinExistence type="predicted"/>
<organism evidence="10 11">
    <name type="scientific">Meiothermus granaticius NBRC 107808</name>
    <dbReference type="NCBI Taxonomy" id="1227551"/>
    <lineage>
        <taxon>Bacteria</taxon>
        <taxon>Thermotogati</taxon>
        <taxon>Deinococcota</taxon>
        <taxon>Deinococci</taxon>
        <taxon>Thermales</taxon>
        <taxon>Thermaceae</taxon>
        <taxon>Meiothermus</taxon>
    </lineage>
</organism>
<dbReference type="RefSeq" id="WP_119357426.1">
    <property type="nucleotide sequence ID" value="NZ_BJXM01000005.1"/>
</dbReference>
<feature type="transmembrane region" description="Helical" evidence="9">
    <location>
        <begin position="86"/>
        <end position="112"/>
    </location>
</feature>
<keyword evidence="11" id="KW-1185">Reference proteome</keyword>
<dbReference type="Pfam" id="PF02653">
    <property type="entry name" value="BPD_transp_2"/>
    <property type="match status" value="1"/>
</dbReference>
<evidence type="ECO:0000313" key="10">
    <source>
        <dbReference type="EMBL" id="RIH92169.1"/>
    </source>
</evidence>
<accession>A0A399FA74</accession>
<dbReference type="GO" id="GO:0022857">
    <property type="term" value="F:transmembrane transporter activity"/>
    <property type="evidence" value="ECO:0007669"/>
    <property type="project" value="InterPro"/>
</dbReference>
<feature type="transmembrane region" description="Helical" evidence="9">
    <location>
        <begin position="254"/>
        <end position="276"/>
    </location>
</feature>
<sequence>MSLKSRPRTLNIPWSELVLVLGLVIAVLYMNSLSPAFLSLSNFFEITRIVTEVGLMALGMTLVIITGGIDLSVGSVLGLSGITMGFLYTAGLNIWLAALLGVATGALCGWINGQLITRAGIPPLIVTLATLAIFRGLALGISQAHSFGNYPKAFLALGAGYLGPVPNQLFLLVLLALGVGVVLARSTFGRFVYAIGNNPTAARFSGVPVNRVLVWVYTLSGLLAGLAGVIFTARVSSARSDAGIGTELDAITAVVLGGASIAGGSGSVVGTLLGLLLVGVVRNGLTLAFIPAEQQAIIIGAILLVAVLLNQVIRLRLGRN</sequence>
<feature type="transmembrane region" description="Helical" evidence="9">
    <location>
        <begin position="212"/>
        <end position="233"/>
    </location>
</feature>
<dbReference type="EMBL" id="QWLB01000024">
    <property type="protein sequence ID" value="RIH92169.1"/>
    <property type="molecule type" value="Genomic_DNA"/>
</dbReference>
<evidence type="ECO:0000313" key="11">
    <source>
        <dbReference type="Proteomes" id="UP000266178"/>
    </source>
</evidence>
<comment type="caution">
    <text evidence="10">The sequence shown here is derived from an EMBL/GenBank/DDBJ whole genome shotgun (WGS) entry which is preliminary data.</text>
</comment>
<dbReference type="OrthoDB" id="9784538at2"/>
<keyword evidence="4" id="KW-0997">Cell inner membrane</keyword>
<keyword evidence="6 9" id="KW-1133">Transmembrane helix</keyword>
<dbReference type="Proteomes" id="UP000266178">
    <property type="component" value="Unassembled WGS sequence"/>
</dbReference>
<evidence type="ECO:0000256" key="4">
    <source>
        <dbReference type="ARBA" id="ARBA00022519"/>
    </source>
</evidence>
<feature type="transmembrane region" description="Helical" evidence="9">
    <location>
        <begin position="169"/>
        <end position="192"/>
    </location>
</feature>
<keyword evidence="5 9" id="KW-0812">Transmembrane</keyword>
<evidence type="ECO:0000256" key="6">
    <source>
        <dbReference type="ARBA" id="ARBA00022989"/>
    </source>
</evidence>
<reference evidence="10 11" key="1">
    <citation type="submission" date="2018-08" db="EMBL/GenBank/DDBJ databases">
        <title>Meiothermus granaticius genome AF-68 sequencing project.</title>
        <authorList>
            <person name="Da Costa M.S."/>
            <person name="Albuquerque L."/>
            <person name="Raposo P."/>
            <person name="Froufe H.J.C."/>
            <person name="Barroso C.S."/>
            <person name="Egas C."/>
        </authorList>
    </citation>
    <scope>NUCLEOTIDE SEQUENCE [LARGE SCALE GENOMIC DNA]</scope>
    <source>
        <strain evidence="10 11">AF-68</strain>
    </source>
</reference>
<evidence type="ECO:0000256" key="9">
    <source>
        <dbReference type="SAM" id="Phobius"/>
    </source>
</evidence>